<dbReference type="Gene3D" id="3.40.50.620">
    <property type="entry name" value="HUPs"/>
    <property type="match status" value="1"/>
</dbReference>
<dbReference type="NCBIfam" id="TIGR00125">
    <property type="entry name" value="cyt_tran_rel"/>
    <property type="match status" value="1"/>
</dbReference>
<dbReference type="GO" id="GO:0004105">
    <property type="term" value="F:choline-phosphate cytidylyltransferase activity"/>
    <property type="evidence" value="ECO:0007669"/>
    <property type="project" value="UniProtKB-EC"/>
</dbReference>
<dbReference type="Pfam" id="PF01467">
    <property type="entry name" value="CTP_transf_like"/>
    <property type="match status" value="1"/>
</dbReference>
<evidence type="ECO:0000256" key="11">
    <source>
        <dbReference type="ARBA" id="ARBA00054397"/>
    </source>
</evidence>
<evidence type="ECO:0000313" key="14">
    <source>
        <dbReference type="EMBL" id="PWZ45272.1"/>
    </source>
</evidence>
<comment type="pathway">
    <text evidence="8">Phospholipid metabolism; phosphatidylcholine biosynthesis; phosphatidylcholine from phosphocholine: step 1/2.</text>
</comment>
<evidence type="ECO:0000256" key="12">
    <source>
        <dbReference type="SAM" id="MobiDB-lite"/>
    </source>
</evidence>
<dbReference type="FunFam" id="3.40.50.620:FF:000102">
    <property type="entry name" value="Choline-phosphate cytidylyltransferase 2"/>
    <property type="match status" value="1"/>
</dbReference>
<gene>
    <name evidence="14" type="primary">CCT2_5</name>
    <name evidence="14" type="ORF">Zm00014a_011130</name>
</gene>
<reference evidence="14" key="1">
    <citation type="journal article" date="2018" name="Nat. Genet.">
        <title>Extensive intraspecific gene order and gene structural variations between Mo17 and other maize genomes.</title>
        <authorList>
            <person name="Sun S."/>
            <person name="Zhou Y."/>
            <person name="Chen J."/>
            <person name="Shi J."/>
            <person name="Zhao H."/>
            <person name="Zhao H."/>
            <person name="Song W."/>
            <person name="Zhang M."/>
            <person name="Cui Y."/>
            <person name="Dong X."/>
            <person name="Liu H."/>
            <person name="Ma X."/>
            <person name="Jiao Y."/>
            <person name="Wang B."/>
            <person name="Wei X."/>
            <person name="Stein J.C."/>
            <person name="Glaubitz J.C."/>
            <person name="Lu F."/>
            <person name="Yu G."/>
            <person name="Liang C."/>
            <person name="Fengler K."/>
            <person name="Li B."/>
            <person name="Rafalski A."/>
            <person name="Schnable P.S."/>
            <person name="Ware D.H."/>
            <person name="Buckler E.S."/>
            <person name="Lai J."/>
        </authorList>
    </citation>
    <scope>NUCLEOTIDE SEQUENCE [LARGE SCALE GENOMIC DNA]</scope>
    <source>
        <tissue evidence="14">Seedling</tissue>
    </source>
</reference>
<evidence type="ECO:0000256" key="8">
    <source>
        <dbReference type="ARBA" id="ARBA00025706"/>
    </source>
</evidence>
<evidence type="ECO:0000256" key="7">
    <source>
        <dbReference type="ARBA" id="ARBA00023264"/>
    </source>
</evidence>
<dbReference type="InterPro" id="IPR014729">
    <property type="entry name" value="Rossmann-like_a/b/a_fold"/>
</dbReference>
<evidence type="ECO:0000256" key="5">
    <source>
        <dbReference type="ARBA" id="ARBA00023098"/>
    </source>
</evidence>
<evidence type="ECO:0000256" key="1">
    <source>
        <dbReference type="ARBA" id="ARBA00010101"/>
    </source>
</evidence>
<dbReference type="Proteomes" id="UP000251960">
    <property type="component" value="Chromosome 10"/>
</dbReference>
<dbReference type="InterPro" id="IPR045049">
    <property type="entry name" value="Pcy1-like"/>
</dbReference>
<evidence type="ECO:0000256" key="2">
    <source>
        <dbReference type="ARBA" id="ARBA00022516"/>
    </source>
</evidence>
<evidence type="ECO:0000256" key="4">
    <source>
        <dbReference type="ARBA" id="ARBA00022695"/>
    </source>
</evidence>
<dbReference type="PANTHER" id="PTHR10739:SF13">
    <property type="entry name" value="CHOLINE-PHOSPHATE CYTIDYLYLTRANSFERASE"/>
    <property type="match status" value="1"/>
</dbReference>
<comment type="similarity">
    <text evidence="1">Belongs to the cytidylyltransferase family.</text>
</comment>
<dbReference type="ExpressionAtlas" id="A0A3L6G9U8">
    <property type="expression patterns" value="baseline and differential"/>
</dbReference>
<dbReference type="EC" id="2.7.7.15" evidence="9"/>
<keyword evidence="3 14" id="KW-0808">Transferase</keyword>
<keyword evidence="6" id="KW-0594">Phospholipid biosynthesis</keyword>
<dbReference type="InterPro" id="IPR004821">
    <property type="entry name" value="Cyt_trans-like"/>
</dbReference>
<dbReference type="AlphaFoldDB" id="A0A3L6G9U8"/>
<comment type="function">
    <text evidence="11">Plays an important role in the biosynthesis of the phospholipid phosphatidylcholine. Catalyzes the formation of CDP-choline.</text>
</comment>
<keyword evidence="7" id="KW-1208">Phospholipid metabolism</keyword>
<protein>
    <recommendedName>
        <fullName evidence="9">choline-phosphate cytidylyltransferase</fullName>
        <ecNumber evidence="9">2.7.7.15</ecNumber>
    </recommendedName>
</protein>
<dbReference type="PANTHER" id="PTHR10739">
    <property type="entry name" value="CYTIDYLYLTRANSFERASE"/>
    <property type="match status" value="1"/>
</dbReference>
<feature type="domain" description="Cytidyltransferase-like" evidence="13">
    <location>
        <begin position="59"/>
        <end position="188"/>
    </location>
</feature>
<keyword evidence="5" id="KW-0443">Lipid metabolism</keyword>
<dbReference type="InterPro" id="IPR041723">
    <property type="entry name" value="CCT"/>
</dbReference>
<evidence type="ECO:0000256" key="3">
    <source>
        <dbReference type="ARBA" id="ARBA00022679"/>
    </source>
</evidence>
<name>A0A3L6G9U8_MAIZE</name>
<accession>A0A3L6G9U8</accession>
<comment type="catalytic activity">
    <reaction evidence="10">
        <text>phosphocholine + CTP + H(+) = CDP-choline + diphosphate</text>
        <dbReference type="Rhea" id="RHEA:18997"/>
        <dbReference type="ChEBI" id="CHEBI:15378"/>
        <dbReference type="ChEBI" id="CHEBI:33019"/>
        <dbReference type="ChEBI" id="CHEBI:37563"/>
        <dbReference type="ChEBI" id="CHEBI:58779"/>
        <dbReference type="ChEBI" id="CHEBI:295975"/>
        <dbReference type="EC" id="2.7.7.15"/>
    </reaction>
    <physiologicalReaction direction="left-to-right" evidence="10">
        <dbReference type="Rhea" id="RHEA:18998"/>
    </physiologicalReaction>
</comment>
<evidence type="ECO:0000256" key="6">
    <source>
        <dbReference type="ARBA" id="ARBA00023209"/>
    </source>
</evidence>
<dbReference type="SUPFAM" id="SSF52374">
    <property type="entry name" value="Nucleotidylyl transferase"/>
    <property type="match status" value="1"/>
</dbReference>
<dbReference type="CDD" id="cd02174">
    <property type="entry name" value="CCT"/>
    <property type="match status" value="1"/>
</dbReference>
<organism evidence="14">
    <name type="scientific">Zea mays</name>
    <name type="common">Maize</name>
    <dbReference type="NCBI Taxonomy" id="4577"/>
    <lineage>
        <taxon>Eukaryota</taxon>
        <taxon>Viridiplantae</taxon>
        <taxon>Streptophyta</taxon>
        <taxon>Embryophyta</taxon>
        <taxon>Tracheophyta</taxon>
        <taxon>Spermatophyta</taxon>
        <taxon>Magnoliopsida</taxon>
        <taxon>Liliopsida</taxon>
        <taxon>Poales</taxon>
        <taxon>Poaceae</taxon>
        <taxon>PACMAD clade</taxon>
        <taxon>Panicoideae</taxon>
        <taxon>Andropogonodae</taxon>
        <taxon>Andropogoneae</taxon>
        <taxon>Tripsacinae</taxon>
        <taxon>Zea</taxon>
    </lineage>
</organism>
<evidence type="ECO:0000259" key="13">
    <source>
        <dbReference type="Pfam" id="PF01467"/>
    </source>
</evidence>
<evidence type="ECO:0000256" key="9">
    <source>
        <dbReference type="ARBA" id="ARBA00026101"/>
    </source>
</evidence>
<proteinExistence type="inferred from homology"/>
<sequence>MKAAEDAAGPEATPTAAQTVWYDPMSSPQAPAPQQQPAIEAAAPTSPSVSSEARPLRVYADGIYDLFHFGHARALEQAKKSFPNTYLLVGCCSDEITHMYKGKTVMTEDERYESLRHCKWVDEVIPDAPWVINQEFIDKHNIDYVAHDALPYADTSGAANDVYEFVKSIGKFKETKRTEGISTSDIIMRILKDYNQYIMRNLTRGYSRKDLGVSYVKEKQLRVNMGISKLREKVKEHQEKVIESLCSYFERDLRVVRRTLISIALRTQFHSAAKIAGTNPVEWMENADRWIVGFLEKFEEGCHMMETAIKGRIQEGLKRQGRSESNLSGEDSDS</sequence>
<evidence type="ECO:0000256" key="10">
    <source>
        <dbReference type="ARBA" id="ARBA00048285"/>
    </source>
</evidence>
<dbReference type="EMBL" id="NCVQ01000002">
    <property type="protein sequence ID" value="PWZ45272.1"/>
    <property type="molecule type" value="Genomic_DNA"/>
</dbReference>
<keyword evidence="2" id="KW-0444">Lipid biosynthesis</keyword>
<comment type="caution">
    <text evidence="14">The sequence shown here is derived from an EMBL/GenBank/DDBJ whole genome shotgun (WGS) entry which is preliminary data.</text>
</comment>
<feature type="region of interest" description="Disordered" evidence="12">
    <location>
        <begin position="1"/>
        <end position="51"/>
    </location>
</feature>
<keyword evidence="4 14" id="KW-0548">Nucleotidyltransferase</keyword>
<feature type="compositionally biased region" description="Low complexity" evidence="12">
    <location>
        <begin position="28"/>
        <end position="44"/>
    </location>
</feature>